<keyword evidence="14" id="KW-1185">Reference proteome</keyword>
<evidence type="ECO:0000256" key="8">
    <source>
        <dbReference type="ARBA" id="ARBA00046341"/>
    </source>
</evidence>
<dbReference type="InterPro" id="IPR003769">
    <property type="entry name" value="ClpS_core"/>
</dbReference>
<evidence type="ECO:0000256" key="11">
    <source>
        <dbReference type="SAM" id="MobiDB-lite"/>
    </source>
</evidence>
<dbReference type="Pfam" id="PF18995">
    <property type="entry name" value="PRT6_C"/>
    <property type="match status" value="1"/>
</dbReference>
<dbReference type="Proteomes" id="UP000694568">
    <property type="component" value="Unplaced"/>
</dbReference>
<dbReference type="Pfam" id="PF02617">
    <property type="entry name" value="ClpS"/>
    <property type="match status" value="1"/>
</dbReference>
<dbReference type="FunFam" id="2.10.110.30:FF:000001">
    <property type="entry name" value="E3 ubiquitin-protein ligase UBR2 isoform 1"/>
    <property type="match status" value="1"/>
</dbReference>
<keyword evidence="4 10" id="KW-0479">Metal-binding</keyword>
<dbReference type="Gene3D" id="2.10.110.30">
    <property type="match status" value="1"/>
</dbReference>
<proteinExistence type="inferred from homology"/>
<dbReference type="Gene3D" id="3.30.1390.10">
    <property type="match status" value="1"/>
</dbReference>
<dbReference type="Ensembl" id="ENSSLUT00000031427.1">
    <property type="protein sequence ID" value="ENSSLUP00000030472.1"/>
    <property type="gene ID" value="ENSSLUG00000010610.1"/>
</dbReference>
<dbReference type="InterPro" id="IPR047507">
    <property type="entry name" value="UBR-box_UBR1"/>
</dbReference>
<dbReference type="InterPro" id="IPR055194">
    <property type="entry name" value="UBR1-like_WH"/>
</dbReference>
<feature type="compositionally biased region" description="Basic and acidic residues" evidence="11">
    <location>
        <begin position="801"/>
        <end position="819"/>
    </location>
</feature>
<protein>
    <recommendedName>
        <fullName evidence="10">E3 ubiquitin-protein ligase</fullName>
        <ecNumber evidence="10">2.3.2.27</ecNumber>
    </recommendedName>
</protein>
<evidence type="ECO:0000313" key="13">
    <source>
        <dbReference type="Ensembl" id="ENSSLUP00000030472.1"/>
    </source>
</evidence>
<feature type="region of interest" description="Disordered" evidence="11">
    <location>
        <begin position="799"/>
        <end position="819"/>
    </location>
</feature>
<dbReference type="PROSITE" id="PS51157">
    <property type="entry name" value="ZF_UBR"/>
    <property type="match status" value="1"/>
</dbReference>
<evidence type="ECO:0000313" key="14">
    <source>
        <dbReference type="Proteomes" id="UP000694568"/>
    </source>
</evidence>
<dbReference type="PANTHER" id="PTHR21497">
    <property type="entry name" value="UBIQUITIN LIGASE E3 ALPHA-RELATED"/>
    <property type="match status" value="1"/>
</dbReference>
<organism evidence="13 14">
    <name type="scientific">Sander lucioperca</name>
    <name type="common">Pike-perch</name>
    <name type="synonym">Perca lucioperca</name>
    <dbReference type="NCBI Taxonomy" id="283035"/>
    <lineage>
        <taxon>Eukaryota</taxon>
        <taxon>Metazoa</taxon>
        <taxon>Chordata</taxon>
        <taxon>Craniata</taxon>
        <taxon>Vertebrata</taxon>
        <taxon>Euteleostomi</taxon>
        <taxon>Actinopterygii</taxon>
        <taxon>Neopterygii</taxon>
        <taxon>Teleostei</taxon>
        <taxon>Neoteleostei</taxon>
        <taxon>Acanthomorphata</taxon>
        <taxon>Eupercaria</taxon>
        <taxon>Perciformes</taxon>
        <taxon>Percoidei</taxon>
        <taxon>Percidae</taxon>
        <taxon>Luciopercinae</taxon>
        <taxon>Sander</taxon>
    </lineage>
</organism>
<evidence type="ECO:0000256" key="6">
    <source>
        <dbReference type="ARBA" id="ARBA00022786"/>
    </source>
</evidence>
<gene>
    <name evidence="13" type="primary">ubr1</name>
</gene>
<dbReference type="InterPro" id="IPR003126">
    <property type="entry name" value="Znf_UBR"/>
</dbReference>
<dbReference type="SMART" id="SM00396">
    <property type="entry name" value="ZnF_UBR1"/>
    <property type="match status" value="1"/>
</dbReference>
<evidence type="ECO:0000256" key="5">
    <source>
        <dbReference type="ARBA" id="ARBA00022771"/>
    </source>
</evidence>
<keyword evidence="6 10" id="KW-0833">Ubl conjugation pathway</keyword>
<feature type="region of interest" description="Disordered" evidence="11">
    <location>
        <begin position="948"/>
        <end position="972"/>
    </location>
</feature>
<evidence type="ECO:0000256" key="4">
    <source>
        <dbReference type="ARBA" id="ARBA00022723"/>
    </source>
</evidence>
<evidence type="ECO:0000256" key="2">
    <source>
        <dbReference type="ARBA" id="ARBA00004906"/>
    </source>
</evidence>
<sequence length="1651" mass="188421">MLFSVVFQQWLEAADSRAELFCYLKDQVPQIFCLKKESSPQEEEELMQSRLLYPLECFLFGEAPQEGLEKLKQGSSSSQLCGRVFKEGETVYSCRDCAIDPTCVLCMDCFQDSVHKSHRYKMHASSGGGFCDCGDVEAWKIGPCCSKHDPGASTAMETDECVLEPEIYERAERLFRILLHYVTDFLVWEENLETKDNAYYCVLYNDEHHSYDHVIYTLQRSVNCDQADAQTHTALIDKEVFRYGFISNSFTAVLQSNSEHISLQPLRVEILHAAVMAHQTFVLRLGPWFQKIISYSVGFRQAFCQVALEANIDRDQPCLISRLMLHDGRMYKGARKIVHELIFCSMLMETEFKRLFAIEFTKHYKQLQKDFIIDDHDRSISITALSVQIFTVPTLARQLIEEGNVIKVIVGTVMDLLREHLDDNNRFFFLGYNSDKFARIQVIFHDLRYILISKPSIWTEELRREFIEGFKAFLGLLRCMQGMEEVKRQFGQHIAVEPEWEAGFSLQIQLRHILAMFQDWCSSDDEILQLAFEECHKALMQCNNQPFHREATDYYMCKHILHVRPYKVSQEPVSIHLPISRLLAGAVERLDDSESFDRTQLAEHPLRCVVLAAQVSAEMWRRNGLSLVSQVYYYQDVKCRDEMYDKDILMLQVGTASKMDPNHFLMLVLLRFELFDYFNGSCSSKDQVSNTSTIIQKKKLYCLCLVFPGERYVPGVSQVTKEDVTMREVIHLLCIEPMAHSSLVKGLPENESHETGLETVITKVATFKKPGVSGHGLYGLKKERLVEFNPFFYHYSRSQHSKAEESQKKRRTQEGNDKALRPPVPPAFCLAFSSIVRLLCCDIIIHVLRRVLQRAAEDRSTHWTEAMIQRALHLIGQALLEEKTQLEHSTVEEVTFDFRIGSEHGKSVFLLLSKIKAVPSLEAQNDMVKWVLQMFEIVKCLREKSSPTASMSMDTTKPEESAQDKEKAERKRKAEAAKLHRQKIMAQMSAMQKNFIESNKMLVWLILFWVTFIRPSCLMEHRELCVAIGPHRGSSPAGREVLTCILCQEEQEVVAQAPAMVLTACVQRSTVLTQCRGKIPTNRADGTSYPLFMPPELAVGTHTGSCGHVMHATCWQKYFEAVQNMTRNRLHAELIIDLENGEYLCPLCKSLCNTVVPLIPFETLTFNYENAEIIGQHLTLPRWIQIISARIKGLKSHTSLNSMLVVVFRRKFSDSIAEMLVVCATTVHRVGLQTAPNELCPHVPIMAWNTCAFTIQAIGTVGVTRLIVSICRFFCVLFFNLIQKNIYMSSQKTYCRKRESHFLLPGIGRKNSPSLLEVDFFHLLTPTCLVLISQQVLVVFCQPSAVSSAYNHLHILHLVTMAHMLQVLISSKVMYTVMWTALSLFDRFFWGLLIRLIPDVSGSSVAERVNRGIEPFLRCAALFFSCLTGVHPPEELSSTAGQMEALCSYLALPSNVFQLFQDHRDTVTPLIGSPAVTKAMKGNIQTVRYPRRRNRLIDLPEDYSALLNQASHFQCPKSTDDDRKHPTLCLFCGAMLCSQSSCCLSQLDGEDVGACTAHAATCGAGVGMFLRIRECEIVLMASKTRGSTYPAPYLDDYGETDPHLGRGNPLHLCPERYKKLNQLWQQHCILEEIARSLEVVNVMFAFEWQML</sequence>
<dbReference type="InterPro" id="IPR039164">
    <property type="entry name" value="UBR1-like"/>
</dbReference>
<feature type="zinc finger region" description="UBR-type" evidence="9">
    <location>
        <begin position="79"/>
        <end position="150"/>
    </location>
</feature>
<dbReference type="GO" id="GO:0000151">
    <property type="term" value="C:ubiquitin ligase complex"/>
    <property type="evidence" value="ECO:0007669"/>
    <property type="project" value="TreeGrafter"/>
</dbReference>
<dbReference type="SUPFAM" id="SSF46785">
    <property type="entry name" value="Winged helix' DNA-binding domain"/>
    <property type="match status" value="1"/>
</dbReference>
<dbReference type="InterPro" id="IPR044046">
    <property type="entry name" value="E3_ligase_UBR-like_C"/>
</dbReference>
<evidence type="ECO:0000256" key="1">
    <source>
        <dbReference type="ARBA" id="ARBA00000900"/>
    </source>
</evidence>
<dbReference type="Pfam" id="PF02207">
    <property type="entry name" value="zf-UBR"/>
    <property type="match status" value="1"/>
</dbReference>
<dbReference type="GeneTree" id="ENSGT00950000183075"/>
<keyword evidence="3 10" id="KW-0808">Transferase</keyword>
<feature type="domain" description="UBR-type" evidence="12">
    <location>
        <begin position="79"/>
        <end position="150"/>
    </location>
</feature>
<evidence type="ECO:0000256" key="9">
    <source>
        <dbReference type="PROSITE-ProRule" id="PRU00508"/>
    </source>
</evidence>
<evidence type="ECO:0000256" key="10">
    <source>
        <dbReference type="RuleBase" id="RU366018"/>
    </source>
</evidence>
<dbReference type="InterPro" id="IPR014719">
    <property type="entry name" value="Ribosomal_bL12_C/ClpS-like"/>
</dbReference>
<dbReference type="GO" id="GO:0008270">
    <property type="term" value="F:zinc ion binding"/>
    <property type="evidence" value="ECO:0007669"/>
    <property type="project" value="UniProtKB-UniRule"/>
</dbReference>
<keyword evidence="7 10" id="KW-0862">Zinc</keyword>
<dbReference type="InterPro" id="IPR036390">
    <property type="entry name" value="WH_DNA-bd_sf"/>
</dbReference>
<reference evidence="13" key="2">
    <citation type="submission" date="2025-09" db="UniProtKB">
        <authorList>
            <consortium name="Ensembl"/>
        </authorList>
    </citation>
    <scope>IDENTIFICATION</scope>
</reference>
<accession>A0A8C9YUX9</accession>
<comment type="pathway">
    <text evidence="2 10">Protein modification; protein ubiquitination.</text>
</comment>
<dbReference type="GO" id="GO:0016567">
    <property type="term" value="P:protein ubiquitination"/>
    <property type="evidence" value="ECO:0007669"/>
    <property type="project" value="UniProtKB-UniRule"/>
</dbReference>
<dbReference type="GO" id="GO:0005737">
    <property type="term" value="C:cytoplasm"/>
    <property type="evidence" value="ECO:0007669"/>
    <property type="project" value="TreeGrafter"/>
</dbReference>
<evidence type="ECO:0000256" key="7">
    <source>
        <dbReference type="ARBA" id="ARBA00022833"/>
    </source>
</evidence>
<dbReference type="SUPFAM" id="SSF54736">
    <property type="entry name" value="ClpS-like"/>
    <property type="match status" value="1"/>
</dbReference>
<dbReference type="CDD" id="cd19678">
    <property type="entry name" value="UBR-box_UBR1"/>
    <property type="match status" value="1"/>
</dbReference>
<dbReference type="PANTHER" id="PTHR21497:SF27">
    <property type="entry name" value="E3 UBIQUITIN-PROTEIN LIGASE UBR1"/>
    <property type="match status" value="1"/>
</dbReference>
<evidence type="ECO:0000256" key="3">
    <source>
        <dbReference type="ARBA" id="ARBA00022679"/>
    </source>
</evidence>
<feature type="compositionally biased region" description="Basic and acidic residues" evidence="11">
    <location>
        <begin position="956"/>
        <end position="972"/>
    </location>
</feature>
<dbReference type="GO" id="GO:0061630">
    <property type="term" value="F:ubiquitin protein ligase activity"/>
    <property type="evidence" value="ECO:0007669"/>
    <property type="project" value="UniProtKB-UniRule"/>
</dbReference>
<comment type="catalytic activity">
    <reaction evidence="1 10">
        <text>S-ubiquitinyl-[E2 ubiquitin-conjugating enzyme]-L-cysteine + [acceptor protein]-L-lysine = [E2 ubiquitin-conjugating enzyme]-L-cysteine + N(6)-ubiquitinyl-[acceptor protein]-L-lysine.</text>
        <dbReference type="EC" id="2.3.2.27"/>
    </reaction>
</comment>
<name>A0A8C9YUX9_SANLU</name>
<reference evidence="13" key="1">
    <citation type="submission" date="2025-08" db="UniProtKB">
        <authorList>
            <consortium name="Ensembl"/>
        </authorList>
    </citation>
    <scope>IDENTIFICATION</scope>
</reference>
<dbReference type="GO" id="GO:0071596">
    <property type="term" value="P:ubiquitin-dependent protein catabolic process via the N-end rule pathway"/>
    <property type="evidence" value="ECO:0007669"/>
    <property type="project" value="UniProtKB-UniRule"/>
</dbReference>
<comment type="function">
    <text evidence="10">Ubiquitin ligase protein which is a component of the N-end rule pathway. Recognizes and binds to proteins bearing specific N-terminal residues that are destabilizing according to the N-end rule, leading to their ubiquitination and subsequent degradation.</text>
</comment>
<dbReference type="EC" id="2.3.2.27" evidence="10"/>
<dbReference type="Pfam" id="PF22960">
    <property type="entry name" value="WHD_UBR1"/>
    <property type="match status" value="1"/>
</dbReference>
<keyword evidence="5 10" id="KW-0863">Zinc-finger</keyword>
<evidence type="ECO:0000259" key="12">
    <source>
        <dbReference type="PROSITE" id="PS51157"/>
    </source>
</evidence>
<dbReference type="UniPathway" id="UPA00143"/>
<comment type="similarity">
    <text evidence="8 10">Belongs to the E3 ubiquitin-protein ligase UBR1-like family.</text>
</comment>